<proteinExistence type="predicted"/>
<dbReference type="OrthoDB" id="8264877at2"/>
<dbReference type="Pfam" id="PF19865">
    <property type="entry name" value="DUF6338"/>
    <property type="match status" value="1"/>
</dbReference>
<dbReference type="AlphaFoldDB" id="Q07NS1"/>
<evidence type="ECO:0000256" key="1">
    <source>
        <dbReference type="SAM" id="Phobius"/>
    </source>
</evidence>
<dbReference type="InterPro" id="IPR045919">
    <property type="entry name" value="DUF6338"/>
</dbReference>
<accession>Q07NS1</accession>
<dbReference type="HOGENOM" id="CLU_108826_1_0_5"/>
<feature type="transmembrane region" description="Helical" evidence="1">
    <location>
        <begin position="12"/>
        <end position="30"/>
    </location>
</feature>
<keyword evidence="1" id="KW-0472">Membrane</keyword>
<gene>
    <name evidence="2" type="ordered locus">RPE_2474</name>
</gene>
<name>Q07NS1_RHOP5</name>
<sequence length="202" mass="22508">MPDLKSLESIYLVLGFIVPGMIITLVRAQFFTGRVQSLTENVVSYIALTVLYYGIAAPFVEYVLTVREPGRMKILAWLALIILLPAAIGFVLGVIGQNDVFRRVLQFFRINPVHATPSAWDYAFARLRGDHFVMITLSDGSTVSGIYGSQSFASSDPAERDLLLQELYEVNGGAWKKRSEQTAILIPSKEIKNVQIWNPKGL</sequence>
<feature type="transmembrane region" description="Helical" evidence="1">
    <location>
        <begin position="42"/>
        <end position="64"/>
    </location>
</feature>
<feature type="transmembrane region" description="Helical" evidence="1">
    <location>
        <begin position="76"/>
        <end position="96"/>
    </location>
</feature>
<keyword evidence="1" id="KW-1133">Transmembrane helix</keyword>
<keyword evidence="1" id="KW-0812">Transmembrane</keyword>
<evidence type="ECO:0000313" key="2">
    <source>
        <dbReference type="EMBL" id="ABJ06413.1"/>
    </source>
</evidence>
<protein>
    <submittedName>
        <fullName evidence="2">Uncharacterized protein</fullName>
    </submittedName>
</protein>
<reference evidence="2" key="1">
    <citation type="submission" date="2006-09" db="EMBL/GenBank/DDBJ databases">
        <title>Complete sequence of Rhodopseudomonas palustris BisA53.</title>
        <authorList>
            <consortium name="US DOE Joint Genome Institute"/>
            <person name="Copeland A."/>
            <person name="Lucas S."/>
            <person name="Lapidus A."/>
            <person name="Barry K."/>
            <person name="Detter J.C."/>
            <person name="Glavina del Rio T."/>
            <person name="Hammon N."/>
            <person name="Israni S."/>
            <person name="Dalin E."/>
            <person name="Tice H."/>
            <person name="Pitluck S."/>
            <person name="Chain P."/>
            <person name="Malfatti S."/>
            <person name="Shin M."/>
            <person name="Vergez L."/>
            <person name="Schmutz J."/>
            <person name="Larimer F."/>
            <person name="Land M."/>
            <person name="Hauser L."/>
            <person name="Pelletier D.A."/>
            <person name="Kyrpides N."/>
            <person name="Kim E."/>
            <person name="Harwood C.S."/>
            <person name="Oda Y."/>
            <person name="Richardson P."/>
        </authorList>
    </citation>
    <scope>NUCLEOTIDE SEQUENCE [LARGE SCALE GENOMIC DNA]</scope>
    <source>
        <strain evidence="2">BisA53</strain>
    </source>
</reference>
<dbReference type="EMBL" id="CP000463">
    <property type="protein sequence ID" value="ABJ06413.1"/>
    <property type="molecule type" value="Genomic_DNA"/>
</dbReference>
<dbReference type="eggNOG" id="ENOG5033DJ9">
    <property type="taxonomic scope" value="Bacteria"/>
</dbReference>
<organism evidence="2">
    <name type="scientific">Rhodopseudomonas palustris (strain BisA53)</name>
    <dbReference type="NCBI Taxonomy" id="316055"/>
    <lineage>
        <taxon>Bacteria</taxon>
        <taxon>Pseudomonadati</taxon>
        <taxon>Pseudomonadota</taxon>
        <taxon>Alphaproteobacteria</taxon>
        <taxon>Hyphomicrobiales</taxon>
        <taxon>Nitrobacteraceae</taxon>
        <taxon>Rhodopseudomonas</taxon>
    </lineage>
</organism>
<dbReference type="KEGG" id="rpe:RPE_2474"/>